<dbReference type="AlphaFoldDB" id="A0A8T3AX91"/>
<dbReference type="Pfam" id="PF13041">
    <property type="entry name" value="PPR_2"/>
    <property type="match status" value="1"/>
</dbReference>
<gene>
    <name evidence="3" type="ORF">KFK09_018956</name>
</gene>
<dbReference type="InterPro" id="IPR046960">
    <property type="entry name" value="PPR_At4g14850-like_plant"/>
</dbReference>
<dbReference type="OrthoDB" id="744161at2759"/>
<evidence type="ECO:0000256" key="1">
    <source>
        <dbReference type="ARBA" id="ARBA00022737"/>
    </source>
</evidence>
<dbReference type="PANTHER" id="PTHR47926:SF456">
    <property type="entry name" value="PENTATRICOPEPTIDE REPEAT-CONTAINING PROTEIN ELI1, CHLOROPLASTIC"/>
    <property type="match status" value="1"/>
</dbReference>
<organism evidence="3 4">
    <name type="scientific">Dendrobium nobile</name>
    <name type="common">Orchid</name>
    <dbReference type="NCBI Taxonomy" id="94219"/>
    <lineage>
        <taxon>Eukaryota</taxon>
        <taxon>Viridiplantae</taxon>
        <taxon>Streptophyta</taxon>
        <taxon>Embryophyta</taxon>
        <taxon>Tracheophyta</taxon>
        <taxon>Spermatophyta</taxon>
        <taxon>Magnoliopsida</taxon>
        <taxon>Liliopsida</taxon>
        <taxon>Asparagales</taxon>
        <taxon>Orchidaceae</taxon>
        <taxon>Epidendroideae</taxon>
        <taxon>Malaxideae</taxon>
        <taxon>Dendrobiinae</taxon>
        <taxon>Dendrobium</taxon>
    </lineage>
</organism>
<dbReference type="PROSITE" id="PS51375">
    <property type="entry name" value="PPR"/>
    <property type="match status" value="1"/>
</dbReference>
<reference evidence="3" key="1">
    <citation type="journal article" date="2022" name="Front. Genet.">
        <title>Chromosome-Scale Assembly of the Dendrobium nobile Genome Provides Insights Into the Molecular Mechanism of the Biosynthesis of the Medicinal Active Ingredient of Dendrobium.</title>
        <authorList>
            <person name="Xu Q."/>
            <person name="Niu S.-C."/>
            <person name="Li K.-L."/>
            <person name="Zheng P.-J."/>
            <person name="Zhang X.-J."/>
            <person name="Jia Y."/>
            <person name="Liu Y."/>
            <person name="Niu Y.-X."/>
            <person name="Yu L.-H."/>
            <person name="Chen D.-F."/>
            <person name="Zhang G.-Q."/>
        </authorList>
    </citation>
    <scope>NUCLEOTIDE SEQUENCE</scope>
    <source>
        <tissue evidence="3">Leaf</tissue>
    </source>
</reference>
<evidence type="ECO:0000313" key="3">
    <source>
        <dbReference type="EMBL" id="KAI0500740.1"/>
    </source>
</evidence>
<dbReference type="GO" id="GO:0003723">
    <property type="term" value="F:RNA binding"/>
    <property type="evidence" value="ECO:0007669"/>
    <property type="project" value="InterPro"/>
</dbReference>
<dbReference type="PANTHER" id="PTHR47926">
    <property type="entry name" value="PENTATRICOPEPTIDE REPEAT-CONTAINING PROTEIN"/>
    <property type="match status" value="1"/>
</dbReference>
<dbReference type="Gene3D" id="1.25.40.10">
    <property type="entry name" value="Tetratricopeptide repeat domain"/>
    <property type="match status" value="1"/>
</dbReference>
<evidence type="ECO:0000256" key="2">
    <source>
        <dbReference type="PROSITE-ProRule" id="PRU00708"/>
    </source>
</evidence>
<evidence type="ECO:0000313" key="4">
    <source>
        <dbReference type="Proteomes" id="UP000829196"/>
    </source>
</evidence>
<keyword evidence="4" id="KW-1185">Reference proteome</keyword>
<dbReference type="InterPro" id="IPR011990">
    <property type="entry name" value="TPR-like_helical_dom_sf"/>
</dbReference>
<dbReference type="SMR" id="A0A8T3AX91"/>
<protein>
    <recommendedName>
        <fullName evidence="5">Pentatricopeptide repeat-containing protein</fullName>
    </recommendedName>
</protein>
<dbReference type="NCBIfam" id="TIGR00756">
    <property type="entry name" value="PPR"/>
    <property type="match status" value="1"/>
</dbReference>
<feature type="repeat" description="PPR" evidence="2">
    <location>
        <begin position="5"/>
        <end position="35"/>
    </location>
</feature>
<sequence length="113" mass="12402">MPETDLITCNIMLAGYVKNGSFAEALNLFHNMRTQANLAPDATTIAIVLSAISELSRIRNGIAVHEYINGTIFLSMGSLVLPSLTCTPNAANWKMLCWFLSPRVIQWITGMLS</sequence>
<keyword evidence="1" id="KW-0677">Repeat</keyword>
<dbReference type="GO" id="GO:0009451">
    <property type="term" value="P:RNA modification"/>
    <property type="evidence" value="ECO:0007669"/>
    <property type="project" value="InterPro"/>
</dbReference>
<dbReference type="Proteomes" id="UP000829196">
    <property type="component" value="Unassembled WGS sequence"/>
</dbReference>
<dbReference type="EMBL" id="JAGYWB010000013">
    <property type="protein sequence ID" value="KAI0500740.1"/>
    <property type="molecule type" value="Genomic_DNA"/>
</dbReference>
<dbReference type="InterPro" id="IPR002885">
    <property type="entry name" value="PPR_rpt"/>
</dbReference>
<evidence type="ECO:0008006" key="5">
    <source>
        <dbReference type="Google" id="ProtNLM"/>
    </source>
</evidence>
<comment type="caution">
    <text evidence="3">The sequence shown here is derived from an EMBL/GenBank/DDBJ whole genome shotgun (WGS) entry which is preliminary data.</text>
</comment>
<accession>A0A8T3AX91</accession>
<proteinExistence type="predicted"/>
<name>A0A8T3AX91_DENNO</name>